<evidence type="ECO:0000313" key="2">
    <source>
        <dbReference type="EMBL" id="MCD9639868.1"/>
    </source>
</evidence>
<dbReference type="EMBL" id="JACEIK010003002">
    <property type="protein sequence ID" value="MCD9639868.1"/>
    <property type="molecule type" value="Genomic_DNA"/>
</dbReference>
<gene>
    <name evidence="2" type="ORF">HAX54_024780</name>
</gene>
<proteinExistence type="predicted"/>
<comment type="caution">
    <text evidence="2">The sequence shown here is derived from an EMBL/GenBank/DDBJ whole genome shotgun (WGS) entry which is preliminary data.</text>
</comment>
<name>A0ABS8UYC6_DATST</name>
<feature type="region of interest" description="Disordered" evidence="1">
    <location>
        <begin position="1"/>
        <end position="21"/>
    </location>
</feature>
<evidence type="ECO:0000256" key="1">
    <source>
        <dbReference type="SAM" id="MobiDB-lite"/>
    </source>
</evidence>
<dbReference type="Proteomes" id="UP000823775">
    <property type="component" value="Unassembled WGS sequence"/>
</dbReference>
<reference evidence="2 3" key="1">
    <citation type="journal article" date="2021" name="BMC Genomics">
        <title>Datura genome reveals duplications of psychoactive alkaloid biosynthetic genes and high mutation rate following tissue culture.</title>
        <authorList>
            <person name="Rajewski A."/>
            <person name="Carter-House D."/>
            <person name="Stajich J."/>
            <person name="Litt A."/>
        </authorList>
    </citation>
    <scope>NUCLEOTIDE SEQUENCE [LARGE SCALE GENOMIC DNA]</scope>
    <source>
        <strain evidence="2">AR-01</strain>
    </source>
</reference>
<evidence type="ECO:0000313" key="3">
    <source>
        <dbReference type="Proteomes" id="UP000823775"/>
    </source>
</evidence>
<accession>A0ABS8UYC6</accession>
<keyword evidence="3" id="KW-1185">Reference proteome</keyword>
<protein>
    <submittedName>
        <fullName evidence="2">Uncharacterized protein</fullName>
    </submittedName>
</protein>
<organism evidence="2 3">
    <name type="scientific">Datura stramonium</name>
    <name type="common">Jimsonweed</name>
    <name type="synonym">Common thornapple</name>
    <dbReference type="NCBI Taxonomy" id="4076"/>
    <lineage>
        <taxon>Eukaryota</taxon>
        <taxon>Viridiplantae</taxon>
        <taxon>Streptophyta</taxon>
        <taxon>Embryophyta</taxon>
        <taxon>Tracheophyta</taxon>
        <taxon>Spermatophyta</taxon>
        <taxon>Magnoliopsida</taxon>
        <taxon>eudicotyledons</taxon>
        <taxon>Gunneridae</taxon>
        <taxon>Pentapetalae</taxon>
        <taxon>asterids</taxon>
        <taxon>lamiids</taxon>
        <taxon>Solanales</taxon>
        <taxon>Solanaceae</taxon>
        <taxon>Solanoideae</taxon>
        <taxon>Datureae</taxon>
        <taxon>Datura</taxon>
    </lineage>
</organism>
<sequence length="115" mass="12462">MVVSPEVGGLIGASTGESWGDGEMLTSAEVGGLIGASTVVEVSSLGKEGIGVSSKNILMERVGVERKKRAKEEERMINVKKWPFLQITEQGCYCNGEKKCEGNSGLYRGEHDFWH</sequence>